<gene>
    <name evidence="1" type="ORF">C0Z18_31930</name>
</gene>
<comment type="caution">
    <text evidence="1">The sequence shown here is derived from an EMBL/GenBank/DDBJ whole genome shotgun (WGS) entry which is preliminary data.</text>
</comment>
<organism evidence="1 2">
    <name type="scientific">Trinickia dabaoshanensis</name>
    <dbReference type="NCBI Taxonomy" id="564714"/>
    <lineage>
        <taxon>Bacteria</taxon>
        <taxon>Pseudomonadati</taxon>
        <taxon>Pseudomonadota</taxon>
        <taxon>Betaproteobacteria</taxon>
        <taxon>Burkholderiales</taxon>
        <taxon>Burkholderiaceae</taxon>
        <taxon>Trinickia</taxon>
    </lineage>
</organism>
<protein>
    <submittedName>
        <fullName evidence="1">Uncharacterized protein</fullName>
    </submittedName>
</protein>
<dbReference type="Proteomes" id="UP000235616">
    <property type="component" value="Unassembled WGS sequence"/>
</dbReference>
<sequence>MHACKRAAADGLVDYGRLILSSGQQKRAFGQISRNRTYRVKSGSENRASMQLRLYAFLHQFKYHAGNYSLSWA</sequence>
<keyword evidence="2" id="KW-1185">Reference proteome</keyword>
<evidence type="ECO:0000313" key="2">
    <source>
        <dbReference type="Proteomes" id="UP000235616"/>
    </source>
</evidence>
<dbReference type="EMBL" id="PNYA01000049">
    <property type="protein sequence ID" value="PMS14373.1"/>
    <property type="molecule type" value="Genomic_DNA"/>
</dbReference>
<name>A0A2N7VB30_9BURK</name>
<evidence type="ECO:0000313" key="1">
    <source>
        <dbReference type="EMBL" id="PMS14373.1"/>
    </source>
</evidence>
<reference evidence="1 2" key="1">
    <citation type="submission" date="2018-01" db="EMBL/GenBank/DDBJ databases">
        <title>Whole genome analyses suggest that Burkholderia sensu lato contains two further novel genera in the rhizoxinica-symbiotica group Mycetohabitans gen. nov., and Trinickia gen. nov.: implications for the evolution of diazotrophy and nodulation in the Burkholderiaceae.</title>
        <authorList>
            <person name="Estrada-de los Santos P."/>
            <person name="Palmer M."/>
            <person name="Chavez-Ramirez B."/>
            <person name="Beukes C."/>
            <person name="Steenkamp E.T."/>
            <person name="Hirsch A.M."/>
            <person name="Manyaka P."/>
            <person name="Maluk M."/>
            <person name="Lafos M."/>
            <person name="Crook M."/>
            <person name="Gross E."/>
            <person name="Simon M.F."/>
            <person name="Bueno dos Reis Junior F."/>
            <person name="Poole P.S."/>
            <person name="Venter S.N."/>
            <person name="James E.K."/>
        </authorList>
    </citation>
    <scope>NUCLEOTIDE SEQUENCE [LARGE SCALE GENOMIC DNA]</scope>
    <source>
        <strain evidence="1 2">GIMN1.004</strain>
    </source>
</reference>
<proteinExistence type="predicted"/>
<dbReference type="AlphaFoldDB" id="A0A2N7VB30"/>
<accession>A0A2N7VB30</accession>